<comment type="caution">
    <text evidence="2">The sequence shown here is derived from an EMBL/GenBank/DDBJ whole genome shotgun (WGS) entry which is preliminary data.</text>
</comment>
<dbReference type="AlphaFoldDB" id="A0AAV5FKD1"/>
<dbReference type="EMBL" id="BQKI01000086">
    <property type="protein sequence ID" value="GJN34915.1"/>
    <property type="molecule type" value="Genomic_DNA"/>
</dbReference>
<name>A0AAV5FKD1_ELECO</name>
<proteinExistence type="predicted"/>
<accession>A0AAV5FKD1</accession>
<evidence type="ECO:0000313" key="3">
    <source>
        <dbReference type="Proteomes" id="UP001054889"/>
    </source>
</evidence>
<keyword evidence="3" id="KW-1185">Reference proteome</keyword>
<dbReference type="Pfam" id="PF13966">
    <property type="entry name" value="zf-RVT"/>
    <property type="match status" value="1"/>
</dbReference>
<protein>
    <recommendedName>
        <fullName evidence="1">Reverse transcriptase zinc-binding domain-containing protein</fullName>
    </recommendedName>
</protein>
<evidence type="ECO:0000259" key="1">
    <source>
        <dbReference type="Pfam" id="PF13966"/>
    </source>
</evidence>
<evidence type="ECO:0000313" key="2">
    <source>
        <dbReference type="EMBL" id="GJN34915.1"/>
    </source>
</evidence>
<dbReference type="PANTHER" id="PTHR33116">
    <property type="entry name" value="REVERSE TRANSCRIPTASE ZINC-BINDING DOMAIN-CONTAINING PROTEIN-RELATED-RELATED"/>
    <property type="match status" value="1"/>
</dbReference>
<dbReference type="PANTHER" id="PTHR33116:SF78">
    <property type="entry name" value="OS12G0587133 PROTEIN"/>
    <property type="match status" value="1"/>
</dbReference>
<dbReference type="Proteomes" id="UP001054889">
    <property type="component" value="Unassembled WGS sequence"/>
</dbReference>
<gene>
    <name evidence="2" type="primary">gb23624</name>
    <name evidence="2" type="ORF">PR202_gb23624</name>
</gene>
<reference evidence="2" key="1">
    <citation type="journal article" date="2018" name="DNA Res.">
        <title>Multiple hybrid de novo genome assembly of finger millet, an orphan allotetraploid crop.</title>
        <authorList>
            <person name="Hatakeyama M."/>
            <person name="Aluri S."/>
            <person name="Balachadran M.T."/>
            <person name="Sivarajan S.R."/>
            <person name="Patrignani A."/>
            <person name="Gruter S."/>
            <person name="Poveda L."/>
            <person name="Shimizu-Inatsugi R."/>
            <person name="Baeten J."/>
            <person name="Francoijs K.J."/>
            <person name="Nataraja K.N."/>
            <person name="Reddy Y.A.N."/>
            <person name="Phadnis S."/>
            <person name="Ravikumar R.L."/>
            <person name="Schlapbach R."/>
            <person name="Sreeman S.M."/>
            <person name="Shimizu K.K."/>
        </authorList>
    </citation>
    <scope>NUCLEOTIDE SEQUENCE</scope>
</reference>
<organism evidence="2 3">
    <name type="scientific">Eleusine coracana subsp. coracana</name>
    <dbReference type="NCBI Taxonomy" id="191504"/>
    <lineage>
        <taxon>Eukaryota</taxon>
        <taxon>Viridiplantae</taxon>
        <taxon>Streptophyta</taxon>
        <taxon>Embryophyta</taxon>
        <taxon>Tracheophyta</taxon>
        <taxon>Spermatophyta</taxon>
        <taxon>Magnoliopsida</taxon>
        <taxon>Liliopsida</taxon>
        <taxon>Poales</taxon>
        <taxon>Poaceae</taxon>
        <taxon>PACMAD clade</taxon>
        <taxon>Chloridoideae</taxon>
        <taxon>Cynodonteae</taxon>
        <taxon>Eleusininae</taxon>
        <taxon>Eleusine</taxon>
    </lineage>
</organism>
<sequence>MLLWLAIRNRCWTTDRLARRNLLHPAECPLCDQEDETVQHLLTSCVFARQFWFKLLEPLGLQDRISSTNTGSFTDWWRKTIKKVPKNKRKGANTLIILAAWYLWKHRNACVFEGARSNINVLLREFNDEHHLWCLERARGLCTLMIGHDVGLG</sequence>
<feature type="domain" description="Reverse transcriptase zinc-binding" evidence="1">
    <location>
        <begin position="2"/>
        <end position="52"/>
    </location>
</feature>
<dbReference type="InterPro" id="IPR026960">
    <property type="entry name" value="RVT-Znf"/>
</dbReference>
<reference evidence="2" key="2">
    <citation type="submission" date="2021-12" db="EMBL/GenBank/DDBJ databases">
        <title>Resequencing data analysis of finger millet.</title>
        <authorList>
            <person name="Hatakeyama M."/>
            <person name="Aluri S."/>
            <person name="Balachadran M.T."/>
            <person name="Sivarajan S.R."/>
            <person name="Poveda L."/>
            <person name="Shimizu-Inatsugi R."/>
            <person name="Schlapbach R."/>
            <person name="Sreeman S.M."/>
            <person name="Shimizu K.K."/>
        </authorList>
    </citation>
    <scope>NUCLEOTIDE SEQUENCE</scope>
</reference>